<proteinExistence type="predicted"/>
<name>A0A1D2MPI3_ORCCI</name>
<protein>
    <submittedName>
        <fullName evidence="2">Uncharacterized protein</fullName>
    </submittedName>
</protein>
<evidence type="ECO:0000256" key="1">
    <source>
        <dbReference type="SAM" id="MobiDB-lite"/>
    </source>
</evidence>
<dbReference type="AlphaFoldDB" id="A0A1D2MPI3"/>
<dbReference type="EMBL" id="LJIJ01000746">
    <property type="protein sequence ID" value="ODM94808.1"/>
    <property type="molecule type" value="Genomic_DNA"/>
</dbReference>
<dbReference type="Proteomes" id="UP000094527">
    <property type="component" value="Unassembled WGS sequence"/>
</dbReference>
<feature type="compositionally biased region" description="Polar residues" evidence="1">
    <location>
        <begin position="33"/>
        <end position="42"/>
    </location>
</feature>
<reference evidence="2 3" key="1">
    <citation type="journal article" date="2016" name="Genome Biol. Evol.">
        <title>Gene Family Evolution Reflects Adaptation to Soil Environmental Stressors in the Genome of the Collembolan Orchesella cincta.</title>
        <authorList>
            <person name="Faddeeva-Vakhrusheva A."/>
            <person name="Derks M.F."/>
            <person name="Anvar S.Y."/>
            <person name="Agamennone V."/>
            <person name="Suring W."/>
            <person name="Smit S."/>
            <person name="van Straalen N.M."/>
            <person name="Roelofs D."/>
        </authorList>
    </citation>
    <scope>NUCLEOTIDE SEQUENCE [LARGE SCALE GENOMIC DNA]</scope>
    <source>
        <tissue evidence="2">Mixed pool</tissue>
    </source>
</reference>
<evidence type="ECO:0000313" key="3">
    <source>
        <dbReference type="Proteomes" id="UP000094527"/>
    </source>
</evidence>
<evidence type="ECO:0000313" key="2">
    <source>
        <dbReference type="EMBL" id="ODM94808.1"/>
    </source>
</evidence>
<accession>A0A1D2MPI3</accession>
<sequence length="612" mass="69650">MALEGSSAAQLTVNLDETKSIKQETESKIYAIENSNEPSSAHSIDVNDSVPDNISEEEEYPSSHPLFGSSSTTSLLTRMTKPESQDIKKWMSQTQETVDNEVTNWQHMLLRNTAHVSTLLDQLAQFLICLDGNVYSKSKIIDNSNPHSPSPRSSFLLAAKYPNDNGAFESAINIYLHVITLVITQLRNSLESEKHCSKQLREHSIQLLKDFSLVAEDALKFFRTHDKYLRPILTRVLEMRNEFFLSLRPVIYNPSVGIIPMANVSLEKIHLEEDVKWLTKQEQYSSSLNHDTCSSSPHIQLRVGSRDCFIQKSVRGDHATTEDETTTTVEKLELVKVLLKQLSISFATSNLECEDSKYLSGVCTRLAKRFDAFLRNIETEARKNRLKSDTCCSFLKHSLCHLEVKFHQVERILEEIPEHIRRVIGVADFCTRQLVVSLGHDNLEEYEELAVPPEWATSIESVSKEFFKRKISLMSCFPILWKLVAKILGGSSSGNHSRRKLADFWEQVRSELEDFQKEVKVKEMDANYSLNLTIPVFQEGTEPIIGEPAEMMNNEVVTELGQEDEEETVEHSPIVHIEINNETKRVGETNANFDNNTQLSLQLTTDDNVQNK</sequence>
<comment type="caution">
    <text evidence="2">The sequence shown here is derived from an EMBL/GenBank/DDBJ whole genome shotgun (WGS) entry which is preliminary data.</text>
</comment>
<organism evidence="2 3">
    <name type="scientific">Orchesella cincta</name>
    <name type="common">Springtail</name>
    <name type="synonym">Podura cincta</name>
    <dbReference type="NCBI Taxonomy" id="48709"/>
    <lineage>
        <taxon>Eukaryota</taxon>
        <taxon>Metazoa</taxon>
        <taxon>Ecdysozoa</taxon>
        <taxon>Arthropoda</taxon>
        <taxon>Hexapoda</taxon>
        <taxon>Collembola</taxon>
        <taxon>Entomobryomorpha</taxon>
        <taxon>Entomobryoidea</taxon>
        <taxon>Orchesellidae</taxon>
        <taxon>Orchesellinae</taxon>
        <taxon>Orchesella</taxon>
    </lineage>
</organism>
<feature type="region of interest" description="Disordered" evidence="1">
    <location>
        <begin position="32"/>
        <end position="72"/>
    </location>
</feature>
<gene>
    <name evidence="2" type="ORF">Ocin01_11872</name>
</gene>
<keyword evidence="3" id="KW-1185">Reference proteome</keyword>